<sequence>MRRMGKKLKRKIYRGVIGVTPRPGGGRRGRAATWRRGRCQISFTSPHFTEVSVLELAIKICPELFIHIGALDEDDAWRSMELLLR</sequence>
<keyword evidence="2" id="KW-1185">Reference proteome</keyword>
<accession>A0A4C1VMK0</accession>
<dbReference type="EMBL" id="BGZK01000370">
    <property type="protein sequence ID" value="GBP39750.1"/>
    <property type="molecule type" value="Genomic_DNA"/>
</dbReference>
<dbReference type="Proteomes" id="UP000299102">
    <property type="component" value="Unassembled WGS sequence"/>
</dbReference>
<protein>
    <submittedName>
        <fullName evidence="1">Uncharacterized protein</fullName>
    </submittedName>
</protein>
<evidence type="ECO:0000313" key="2">
    <source>
        <dbReference type="Proteomes" id="UP000299102"/>
    </source>
</evidence>
<reference evidence="1 2" key="1">
    <citation type="journal article" date="2019" name="Commun. Biol.">
        <title>The bagworm genome reveals a unique fibroin gene that provides high tensile strength.</title>
        <authorList>
            <person name="Kono N."/>
            <person name="Nakamura H."/>
            <person name="Ohtoshi R."/>
            <person name="Tomita M."/>
            <person name="Numata K."/>
            <person name="Arakawa K."/>
        </authorList>
    </citation>
    <scope>NUCLEOTIDE SEQUENCE [LARGE SCALE GENOMIC DNA]</scope>
</reference>
<name>A0A4C1VMK0_EUMVA</name>
<dbReference type="AlphaFoldDB" id="A0A4C1VMK0"/>
<organism evidence="1 2">
    <name type="scientific">Eumeta variegata</name>
    <name type="common">Bagworm moth</name>
    <name type="synonym">Eumeta japonica</name>
    <dbReference type="NCBI Taxonomy" id="151549"/>
    <lineage>
        <taxon>Eukaryota</taxon>
        <taxon>Metazoa</taxon>
        <taxon>Ecdysozoa</taxon>
        <taxon>Arthropoda</taxon>
        <taxon>Hexapoda</taxon>
        <taxon>Insecta</taxon>
        <taxon>Pterygota</taxon>
        <taxon>Neoptera</taxon>
        <taxon>Endopterygota</taxon>
        <taxon>Lepidoptera</taxon>
        <taxon>Glossata</taxon>
        <taxon>Ditrysia</taxon>
        <taxon>Tineoidea</taxon>
        <taxon>Psychidae</taxon>
        <taxon>Oiketicinae</taxon>
        <taxon>Eumeta</taxon>
    </lineage>
</organism>
<proteinExistence type="predicted"/>
<comment type="caution">
    <text evidence="1">The sequence shown here is derived from an EMBL/GenBank/DDBJ whole genome shotgun (WGS) entry which is preliminary data.</text>
</comment>
<gene>
    <name evidence="1" type="ORF">EVAR_23075_1</name>
</gene>
<evidence type="ECO:0000313" key="1">
    <source>
        <dbReference type="EMBL" id="GBP39750.1"/>
    </source>
</evidence>